<evidence type="ECO:0000313" key="7">
    <source>
        <dbReference type="Proteomes" id="UP000000814"/>
    </source>
</evidence>
<evidence type="ECO:0000256" key="4">
    <source>
        <dbReference type="ARBA" id="ARBA00023136"/>
    </source>
</evidence>
<dbReference type="PANTHER" id="PTHR43847">
    <property type="entry name" value="BLL3993 PROTEIN"/>
    <property type="match status" value="1"/>
</dbReference>
<dbReference type="Proteomes" id="UP000000814">
    <property type="component" value="Chromosome"/>
</dbReference>
<dbReference type="InterPro" id="IPR052527">
    <property type="entry name" value="Metal_cation-efflux_comp"/>
</dbReference>
<evidence type="ECO:0000313" key="6">
    <source>
        <dbReference type="EMBL" id="AAK81342.1"/>
    </source>
</evidence>
<sequence length="182" mass="21229">MIFVMLIIYFILLISIRMQMHKAQKMSRTSSKDIKLILISLLVIGVFCGVSYEFNIRYNYKYSYVIGVGILYLISLFIHRKALKDLGGQNWADSSIPRDGAELVTTGLYSVIRHPIYLAFILEGISVSLASPYFIGVGICECSLCFYRIKFSKEEEYLEKRYGNKYIKYKEKVKYRIIPYIY</sequence>
<protein>
    <recommendedName>
        <fullName evidence="8">Isoprenylcysteine carboxylmethyltransferase family protein</fullName>
    </recommendedName>
</protein>
<dbReference type="InterPro" id="IPR007318">
    <property type="entry name" value="Phopholipid_MeTrfase"/>
</dbReference>
<dbReference type="PANTHER" id="PTHR43847:SF1">
    <property type="entry name" value="BLL3993 PROTEIN"/>
    <property type="match status" value="1"/>
</dbReference>
<evidence type="ECO:0000256" key="5">
    <source>
        <dbReference type="SAM" id="Phobius"/>
    </source>
</evidence>
<organism evidence="6 7">
    <name type="scientific">Clostridium acetobutylicum (strain ATCC 824 / DSM 792 / JCM 1419 / IAM 19013 / LMG 5710 / NBRC 13948 / NRRL B-527 / VKM B-1787 / 2291 / W)</name>
    <dbReference type="NCBI Taxonomy" id="272562"/>
    <lineage>
        <taxon>Bacteria</taxon>
        <taxon>Bacillati</taxon>
        <taxon>Bacillota</taxon>
        <taxon>Clostridia</taxon>
        <taxon>Eubacteriales</taxon>
        <taxon>Clostridiaceae</taxon>
        <taxon>Clostridium</taxon>
    </lineage>
</organism>
<gene>
    <name evidence="6" type="ordered locus">CA_C3412</name>
</gene>
<feature type="transmembrane region" description="Helical" evidence="5">
    <location>
        <begin position="60"/>
        <end position="78"/>
    </location>
</feature>
<dbReference type="PIR" id="C97319">
    <property type="entry name" value="C97319"/>
</dbReference>
<feature type="transmembrane region" description="Helical" evidence="5">
    <location>
        <begin position="36"/>
        <end position="54"/>
    </location>
</feature>
<accession>Q97DR0</accession>
<dbReference type="KEGG" id="cac:CA_C3412"/>
<keyword evidence="3 5" id="KW-1133">Transmembrane helix</keyword>
<dbReference type="OrthoDB" id="5471300at2"/>
<keyword evidence="7" id="KW-1185">Reference proteome</keyword>
<dbReference type="HOGENOM" id="CLU_065200_1_1_9"/>
<proteinExistence type="predicted"/>
<dbReference type="Gene3D" id="1.20.120.1630">
    <property type="match status" value="1"/>
</dbReference>
<feature type="transmembrane region" description="Helical" evidence="5">
    <location>
        <begin position="6"/>
        <end position="24"/>
    </location>
</feature>
<dbReference type="eggNOG" id="COG2020">
    <property type="taxonomic scope" value="Bacteria"/>
</dbReference>
<evidence type="ECO:0000256" key="3">
    <source>
        <dbReference type="ARBA" id="ARBA00022989"/>
    </source>
</evidence>
<comment type="subcellular location">
    <subcellularLocation>
        <location evidence="1">Endomembrane system</location>
        <topology evidence="1">Multi-pass membrane protein</topology>
    </subcellularLocation>
</comment>
<dbReference type="Pfam" id="PF04191">
    <property type="entry name" value="PEMT"/>
    <property type="match status" value="1"/>
</dbReference>
<dbReference type="PATRIC" id="fig|272562.8.peg.3593"/>
<evidence type="ECO:0000256" key="2">
    <source>
        <dbReference type="ARBA" id="ARBA00022692"/>
    </source>
</evidence>
<dbReference type="GO" id="GO:0012505">
    <property type="term" value="C:endomembrane system"/>
    <property type="evidence" value="ECO:0007669"/>
    <property type="project" value="UniProtKB-SubCell"/>
</dbReference>
<name>Q97DR0_CLOAB</name>
<dbReference type="EMBL" id="AE001437">
    <property type="protein sequence ID" value="AAK81342.1"/>
    <property type="molecule type" value="Genomic_DNA"/>
</dbReference>
<evidence type="ECO:0008006" key="8">
    <source>
        <dbReference type="Google" id="ProtNLM"/>
    </source>
</evidence>
<keyword evidence="4 5" id="KW-0472">Membrane</keyword>
<dbReference type="STRING" id="272562.CA_C3412"/>
<keyword evidence="2 5" id="KW-0812">Transmembrane</keyword>
<feature type="transmembrane region" description="Helical" evidence="5">
    <location>
        <begin position="116"/>
        <end position="135"/>
    </location>
</feature>
<dbReference type="AlphaFoldDB" id="Q97DR0"/>
<reference evidence="6 7" key="1">
    <citation type="journal article" date="2001" name="J. Bacteriol.">
        <title>Genome sequence and comparative analysis of the solvent-producing bacterium Clostridium acetobutylicum.</title>
        <authorList>
            <person name="Nolling J."/>
            <person name="Breton G."/>
            <person name="Omelchenko M.V."/>
            <person name="Makarova K.S."/>
            <person name="Zeng Q."/>
            <person name="Gibson R."/>
            <person name="Lee H.M."/>
            <person name="Dubois J."/>
            <person name="Qiu D."/>
            <person name="Hitti J."/>
            <person name="Wolf Y.I."/>
            <person name="Tatusov R.L."/>
            <person name="Sabathe F."/>
            <person name="Doucette-Stamm L."/>
            <person name="Soucaille P."/>
            <person name="Daly M.J."/>
            <person name="Bennett G.N."/>
            <person name="Koonin E.V."/>
            <person name="Smith D.R."/>
        </authorList>
    </citation>
    <scope>NUCLEOTIDE SEQUENCE [LARGE SCALE GENOMIC DNA]</scope>
    <source>
        <strain evidence="7">ATCC 824 / DSM 792 / JCM 1419 / LMG 5710 / VKM B-1787</strain>
    </source>
</reference>
<evidence type="ECO:0000256" key="1">
    <source>
        <dbReference type="ARBA" id="ARBA00004127"/>
    </source>
</evidence>